<dbReference type="NCBIfam" id="TIGR01453">
    <property type="entry name" value="grpIintron_endo"/>
    <property type="match status" value="1"/>
</dbReference>
<proteinExistence type="predicted"/>
<dbReference type="Gene3D" id="3.40.1440.10">
    <property type="entry name" value="GIY-YIG endonuclease"/>
    <property type="match status" value="1"/>
</dbReference>
<geneLocation type="mitochondrion" evidence="4"/>
<evidence type="ECO:0000313" key="4">
    <source>
        <dbReference type="EMBL" id="AGN49019.1"/>
    </source>
</evidence>
<gene>
    <name evidence="4" type="ordered locus">BC1G_20016</name>
</gene>
<feature type="compositionally biased region" description="Polar residues" evidence="2">
    <location>
        <begin position="450"/>
        <end position="468"/>
    </location>
</feature>
<keyword evidence="4" id="KW-0378">Hydrolase</keyword>
<feature type="compositionally biased region" description="Basic and acidic residues" evidence="2">
    <location>
        <begin position="347"/>
        <end position="363"/>
    </location>
</feature>
<feature type="compositionally biased region" description="Low complexity" evidence="2">
    <location>
        <begin position="326"/>
        <end position="343"/>
    </location>
</feature>
<dbReference type="GO" id="GO:0003677">
    <property type="term" value="F:DNA binding"/>
    <property type="evidence" value="ECO:0007669"/>
    <property type="project" value="InterPro"/>
</dbReference>
<dbReference type="Pfam" id="PF01541">
    <property type="entry name" value="GIY-YIG"/>
    <property type="match status" value="1"/>
</dbReference>
<feature type="domain" description="GIY-YIG" evidence="3">
    <location>
        <begin position="80"/>
        <end position="166"/>
    </location>
</feature>
<dbReference type="SUPFAM" id="SSF82771">
    <property type="entry name" value="GIY-YIG endonuclease"/>
    <property type="match status" value="1"/>
</dbReference>
<evidence type="ECO:0000256" key="1">
    <source>
        <dbReference type="ARBA" id="ARBA00010045"/>
    </source>
</evidence>
<dbReference type="AlphaFoldDB" id="R9U337"/>
<accession>R9U337</accession>
<dbReference type="InterPro" id="IPR003611">
    <property type="entry name" value="NUMOD3"/>
</dbReference>
<dbReference type="InterPro" id="IPR035901">
    <property type="entry name" value="GIY-YIG_endonuc_sf"/>
</dbReference>
<dbReference type="SMART" id="SM00496">
    <property type="entry name" value="IENR2"/>
    <property type="match status" value="3"/>
</dbReference>
<dbReference type="InterPro" id="IPR000305">
    <property type="entry name" value="GIY-YIG_endonuc"/>
</dbReference>
<organism evidence="4">
    <name type="scientific">Botryotinia fuckeliana (strain B05.10)</name>
    <name type="common">Noble rot fungus</name>
    <name type="synonym">Botrytis cinerea</name>
    <dbReference type="NCBI Taxonomy" id="332648"/>
    <lineage>
        <taxon>Eukaryota</taxon>
        <taxon>Fungi</taxon>
        <taxon>Dikarya</taxon>
        <taxon>Ascomycota</taxon>
        <taxon>Pezizomycotina</taxon>
        <taxon>Leotiomycetes</taxon>
        <taxon>Helotiales</taxon>
        <taxon>Sclerotiniaceae</taxon>
        <taxon>Botrytis</taxon>
    </lineage>
</organism>
<dbReference type="SUPFAM" id="SSF64496">
    <property type="entry name" value="DNA-binding domain of intron-encoded endonucleases"/>
    <property type="match status" value="1"/>
</dbReference>
<sequence>MLPFRHKRELLFGLAFGLCKKRSFSSTIISNSDKSLNNIVSGKSKSDGAEVSFTSISKLGAKVYVNPVESRELIRKDNNGKVGVYCWFNNVNGKFYVGSGDPLYMRLSDYYQDWYYVARASTYIVRALAKHGMVNFSLVILEYTTSDSLIKCEQKWMDLLKPEYNLNPKAVNSKGYIHTPESIEMMRSLALGRKHSDQVKNLMSESRGGVNNSFYGKKHTAEALSLLRDTALNRTKLSKPGVEVVVTDLETKLTSTYESIRKAAKAINSDIKSLSLIPLISRREIRGIREKSQLEKGINTPYRGRYIIAARDRKIREFSVSNSFNTNPLSNSLSSSSSNSSSSQEASAHENEGVSDNENREVSDNESGYSSDSNRSAVSESRDDYALNHMPTQDVPEDVLPRFVSTMELVARESEGDPDIGQLHADRYQALKTEMDSRIEAGIMPRPNVGQVNIYSENGGPETSSGGSAENKVGTETSSGGGTNNVGTSSLSSFYSSNKRKNDETEEYSGQPSKKFQQDSSDIRSDTEPYDFTGGDE</sequence>
<dbReference type="GO" id="GO:0004519">
    <property type="term" value="F:endonuclease activity"/>
    <property type="evidence" value="ECO:0007669"/>
    <property type="project" value="UniProtKB-KW"/>
</dbReference>
<dbReference type="EMBL" id="KC832409">
    <property type="protein sequence ID" value="AGN49019.1"/>
    <property type="molecule type" value="Genomic_DNA"/>
</dbReference>
<dbReference type="CDD" id="cd10445">
    <property type="entry name" value="GIY-YIG_bI1_like"/>
    <property type="match status" value="1"/>
</dbReference>
<keyword evidence="4" id="KW-0540">Nuclease</keyword>
<feature type="region of interest" description="Disordered" evidence="2">
    <location>
        <begin position="326"/>
        <end position="381"/>
    </location>
</feature>
<dbReference type="PROSITE" id="PS50164">
    <property type="entry name" value="GIY_YIG"/>
    <property type="match status" value="1"/>
</dbReference>
<feature type="compositionally biased region" description="Polar residues" evidence="2">
    <location>
        <begin position="508"/>
        <end position="520"/>
    </location>
</feature>
<feature type="compositionally biased region" description="Polar residues" evidence="2">
    <location>
        <begin position="365"/>
        <end position="379"/>
    </location>
</feature>
<dbReference type="SMART" id="SM00465">
    <property type="entry name" value="GIYc"/>
    <property type="match status" value="1"/>
</dbReference>
<protein>
    <submittedName>
        <fullName evidence="4">GIY-YIG endonuclease</fullName>
    </submittedName>
</protein>
<reference evidence="4" key="1">
    <citation type="submission" date="2013-03" db="EMBL/GenBank/DDBJ databases">
        <title>The Genome Sequence of Botryotinia fuckeliana B05.10 mitochondrial assembly.</title>
        <authorList>
            <consortium name="The Broad Institute Genome Sequencing Platform"/>
            <person name="van Kan J."/>
            <person name="Stassen J."/>
            <person name="Cuomo C."/>
            <person name="Walker B."/>
            <person name="Young S.K."/>
            <person name="Zeng Q."/>
            <person name="Gargeya S."/>
            <person name="Fitzgerald M."/>
            <person name="Haas B."/>
            <person name="Abouelleil A."/>
            <person name="Alvarado L."/>
            <person name="Arachchi H.M."/>
            <person name="Berlin A.M."/>
            <person name="Chapman S.B."/>
            <person name="Dewar J."/>
            <person name="Goldberg J."/>
            <person name="Griggs A."/>
            <person name="Gujja S."/>
            <person name="Hansen M."/>
            <person name="Howarth C."/>
            <person name="Imamovic A."/>
            <person name="Larimer J."/>
            <person name="McCowan C."/>
            <person name="Murphy C."/>
            <person name="Neiman D."/>
            <person name="Pearson M."/>
            <person name="Priest M."/>
            <person name="Roberts A."/>
            <person name="Saif S."/>
            <person name="Shea T."/>
            <person name="Sisk P."/>
            <person name="Sykes S."/>
            <person name="Wortman J."/>
            <person name="Nusbaum C."/>
            <person name="Birren B."/>
        </authorList>
    </citation>
    <scope>NUCLEOTIDE SEQUENCE [LARGE SCALE GENOMIC DNA]</scope>
    <source>
        <strain evidence="4">B05.10</strain>
    </source>
</reference>
<name>R9U337_BOTFB</name>
<keyword evidence="4" id="KW-0255">Endonuclease</keyword>
<dbReference type="InterPro" id="IPR006350">
    <property type="entry name" value="Intron_endoG1"/>
</dbReference>
<feature type="region of interest" description="Disordered" evidence="2">
    <location>
        <begin position="441"/>
        <end position="537"/>
    </location>
</feature>
<comment type="similarity">
    <text evidence="1">To endonucleases of group I introns of fungi and phage.</text>
</comment>
<keyword evidence="4" id="KW-0496">Mitochondrion</keyword>
<dbReference type="Pfam" id="PF07460">
    <property type="entry name" value="NUMOD3"/>
    <property type="match status" value="1"/>
</dbReference>
<dbReference type="InterPro" id="IPR010896">
    <property type="entry name" value="NUMOD1"/>
</dbReference>
<evidence type="ECO:0000259" key="3">
    <source>
        <dbReference type="PROSITE" id="PS50164"/>
    </source>
</evidence>
<evidence type="ECO:0000256" key="2">
    <source>
        <dbReference type="SAM" id="MobiDB-lite"/>
    </source>
</evidence>
<dbReference type="Pfam" id="PF07453">
    <property type="entry name" value="NUMOD1"/>
    <property type="match status" value="1"/>
</dbReference>